<proteinExistence type="predicted"/>
<reference evidence="2" key="1">
    <citation type="journal article" date="2023" name="Hortic. Res.">
        <title>A chromosome-level phased genome enabling allele-level studies in sweet orange: a case study on citrus Huanglongbing tolerance.</title>
        <authorList>
            <person name="Wu B."/>
            <person name="Yu Q."/>
            <person name="Deng Z."/>
            <person name="Duan Y."/>
            <person name="Luo F."/>
            <person name="Gmitter F. Jr."/>
        </authorList>
    </citation>
    <scope>NUCLEOTIDE SEQUENCE [LARGE SCALE GENOMIC DNA]</scope>
    <source>
        <strain evidence="2">cv. Valencia</strain>
    </source>
</reference>
<dbReference type="EMBL" id="CM039172">
    <property type="protein sequence ID" value="KAH9778325.1"/>
    <property type="molecule type" value="Genomic_DNA"/>
</dbReference>
<sequence>MDLWQKARTFAEEAARRSQELTKEAAKRSSEITVGSSKLSDIVSEASKRSKEIAAEASKRSKEFATEASKRADQIRLEAAKRADAIKSLAENISLSETMRKEEEDLERFGVTEELREFVQQITLSTFRDFPLQDDSEVSDIPTESNVRKDLNEWQVKHASLVLSTVKVKGVMKSFISTLDFVINNQISLHSQQPLESAGENLGKLFPLALLQYGWDKNSEHYEKRHMENVKLKSLEQGNDAGAKEPSTVEINPKSEAKDSNQPSKASMSSATEQDLDVFLLGEDSDDDPDGGDGEFDDDLDKMDSSDDEKEKPQKISEVDK</sequence>
<gene>
    <name evidence="1" type="ORF">KPL71_007314</name>
</gene>
<evidence type="ECO:0000313" key="2">
    <source>
        <dbReference type="Proteomes" id="UP000829398"/>
    </source>
</evidence>
<name>A0ACB8LYS9_CITSI</name>
<protein>
    <submittedName>
        <fullName evidence="1">BSD domain-containing protein</fullName>
    </submittedName>
</protein>
<dbReference type="Proteomes" id="UP000829398">
    <property type="component" value="Chromosome 3"/>
</dbReference>
<accession>A0ACB8LYS9</accession>
<keyword evidence="2" id="KW-1185">Reference proteome</keyword>
<organism evidence="1 2">
    <name type="scientific">Citrus sinensis</name>
    <name type="common">Sweet orange</name>
    <name type="synonym">Citrus aurantium var. sinensis</name>
    <dbReference type="NCBI Taxonomy" id="2711"/>
    <lineage>
        <taxon>Eukaryota</taxon>
        <taxon>Viridiplantae</taxon>
        <taxon>Streptophyta</taxon>
        <taxon>Embryophyta</taxon>
        <taxon>Tracheophyta</taxon>
        <taxon>Spermatophyta</taxon>
        <taxon>Magnoliopsida</taxon>
        <taxon>eudicotyledons</taxon>
        <taxon>Gunneridae</taxon>
        <taxon>Pentapetalae</taxon>
        <taxon>rosids</taxon>
        <taxon>malvids</taxon>
        <taxon>Sapindales</taxon>
        <taxon>Rutaceae</taxon>
        <taxon>Aurantioideae</taxon>
        <taxon>Citrus</taxon>
    </lineage>
</organism>
<comment type="caution">
    <text evidence="1">The sequence shown here is derived from an EMBL/GenBank/DDBJ whole genome shotgun (WGS) entry which is preliminary data.</text>
</comment>
<evidence type="ECO:0000313" key="1">
    <source>
        <dbReference type="EMBL" id="KAH9778325.1"/>
    </source>
</evidence>